<keyword evidence="1 6" id="KW-0547">Nucleotide-binding</keyword>
<dbReference type="Gene3D" id="3.40.1190.20">
    <property type="match status" value="1"/>
</dbReference>
<comment type="cofactor">
    <cofactor evidence="6">
        <name>Mg(2+)</name>
        <dbReference type="ChEBI" id="CHEBI:18420"/>
    </cofactor>
</comment>
<feature type="binding site" evidence="6">
    <location>
        <position position="41"/>
    </location>
    <ligand>
        <name>(6S)-NADPHX</name>
        <dbReference type="ChEBI" id="CHEBI:64076"/>
    </ligand>
</feature>
<feature type="binding site" evidence="6">
    <location>
        <position position="236"/>
    </location>
    <ligand>
        <name>AMP</name>
        <dbReference type="ChEBI" id="CHEBI:456215"/>
    </ligand>
</feature>
<gene>
    <name evidence="6" type="primary">nnrD</name>
    <name evidence="8" type="ORF">HMPREF9156_00368</name>
</gene>
<keyword evidence="4 6" id="KW-0520">NAD</keyword>
<comment type="subunit">
    <text evidence="6">Homotetramer.</text>
</comment>
<evidence type="ECO:0000313" key="9">
    <source>
        <dbReference type="Proteomes" id="UP000006415"/>
    </source>
</evidence>
<evidence type="ECO:0000256" key="1">
    <source>
        <dbReference type="ARBA" id="ARBA00022741"/>
    </source>
</evidence>
<name>J0X188_9BIFI</name>
<dbReference type="PANTHER" id="PTHR12592">
    <property type="entry name" value="ATP-DEPENDENT (S)-NAD(P)H-HYDRATE DEHYDRATASE FAMILY MEMBER"/>
    <property type="match status" value="1"/>
</dbReference>
<dbReference type="InterPro" id="IPR029056">
    <property type="entry name" value="Ribokinase-like"/>
</dbReference>
<sequence>MLRSVTLADISGAVAYPGPGDSKYTRGVVGLITGSDKYPGAAVLGVTAAAKAGAGYIRYMGTEYTQQLVLQSRPEPVMGIGPGSHIDAWVIGSGMADTGSASVGEARHEAAEAVLDACAGSGGSGAGTSGYCVVDAGALPYFTQAAVRYAVPGTGSVRNAVVTPHAGEAVSMLGICGYDVDRTEVEGDPEKYAVLLAQKLACGVVLKGSPTVICSPDAPYPVCLNSTHWLATAGTGDVLAGIMGTLLAQNSEAINRGGKDIQTVAAAAVFIHSLAAGLASEDGLSVERLFAEDMKGIQNDIRQDTQGRKSGQSAREGHPITAMDLCAQIPSAVGLVLSRKQGRG</sequence>
<dbReference type="Proteomes" id="UP000006415">
    <property type="component" value="Unassembled WGS sequence"/>
</dbReference>
<proteinExistence type="inferred from homology"/>
<dbReference type="EC" id="4.2.1.136" evidence="6"/>
<comment type="catalytic activity">
    <reaction evidence="6">
        <text>(6S)-NADPHX + ADP = AMP + phosphate + NADPH + H(+)</text>
        <dbReference type="Rhea" id="RHEA:32235"/>
        <dbReference type="ChEBI" id="CHEBI:15378"/>
        <dbReference type="ChEBI" id="CHEBI:43474"/>
        <dbReference type="ChEBI" id="CHEBI:57783"/>
        <dbReference type="ChEBI" id="CHEBI:64076"/>
        <dbReference type="ChEBI" id="CHEBI:456215"/>
        <dbReference type="ChEBI" id="CHEBI:456216"/>
        <dbReference type="EC" id="4.2.1.136"/>
    </reaction>
</comment>
<dbReference type="InterPro" id="IPR000631">
    <property type="entry name" value="CARKD"/>
</dbReference>
<comment type="caution">
    <text evidence="8">The sequence shown here is derived from an EMBL/GenBank/DDBJ whole genome shotgun (WGS) entry which is preliminary data.</text>
</comment>
<dbReference type="HAMAP" id="MF_01965">
    <property type="entry name" value="NADHX_dehydratase"/>
    <property type="match status" value="1"/>
</dbReference>
<dbReference type="CDD" id="cd01171">
    <property type="entry name" value="YXKO-related"/>
    <property type="match status" value="1"/>
</dbReference>
<feature type="binding site" evidence="6">
    <location>
        <position position="165"/>
    </location>
    <ligand>
        <name>(6S)-NADPHX</name>
        <dbReference type="ChEBI" id="CHEBI:64076"/>
    </ligand>
</feature>
<accession>J0X188</accession>
<dbReference type="GO" id="GO:0005524">
    <property type="term" value="F:ATP binding"/>
    <property type="evidence" value="ECO:0007669"/>
    <property type="project" value="UniProtKB-KW"/>
</dbReference>
<keyword evidence="5 6" id="KW-0456">Lyase</keyword>
<dbReference type="AlphaFoldDB" id="J0X188"/>
<evidence type="ECO:0000313" key="8">
    <source>
        <dbReference type="EMBL" id="EJD65604.1"/>
    </source>
</evidence>
<dbReference type="PROSITE" id="PS51383">
    <property type="entry name" value="YJEF_C_3"/>
    <property type="match status" value="1"/>
</dbReference>
<dbReference type="STRING" id="857290.HMPREF9156_00368"/>
<feature type="domain" description="YjeF C-terminal" evidence="7">
    <location>
        <begin position="6"/>
        <end position="336"/>
    </location>
</feature>
<keyword evidence="9" id="KW-1185">Reference proteome</keyword>
<dbReference type="Pfam" id="PF01256">
    <property type="entry name" value="Carb_kinase"/>
    <property type="match status" value="1"/>
</dbReference>
<feature type="binding site" evidence="6">
    <location>
        <begin position="207"/>
        <end position="211"/>
    </location>
    <ligand>
        <name>AMP</name>
        <dbReference type="ChEBI" id="CHEBI:456215"/>
    </ligand>
</feature>
<organism evidence="8 9">
    <name type="scientific">Scardovia wiggsiae F0424</name>
    <dbReference type="NCBI Taxonomy" id="857290"/>
    <lineage>
        <taxon>Bacteria</taxon>
        <taxon>Bacillati</taxon>
        <taxon>Actinomycetota</taxon>
        <taxon>Actinomycetes</taxon>
        <taxon>Bifidobacteriales</taxon>
        <taxon>Bifidobacteriaceae</taxon>
        <taxon>Scardovia</taxon>
    </lineage>
</organism>
<dbReference type="PANTHER" id="PTHR12592:SF0">
    <property type="entry name" value="ATP-DEPENDENT (S)-NAD(P)H-HYDRATE DEHYDRATASE"/>
    <property type="match status" value="1"/>
</dbReference>
<dbReference type="PROSITE" id="PS01050">
    <property type="entry name" value="YJEF_C_2"/>
    <property type="match status" value="1"/>
</dbReference>
<dbReference type="GO" id="GO:0052855">
    <property type="term" value="F:ADP-dependent NAD(P)H-hydrate dehydratase activity"/>
    <property type="evidence" value="ECO:0007669"/>
    <property type="project" value="UniProtKB-UniRule"/>
</dbReference>
<evidence type="ECO:0000256" key="3">
    <source>
        <dbReference type="ARBA" id="ARBA00022857"/>
    </source>
</evidence>
<dbReference type="eggNOG" id="COG0063">
    <property type="taxonomic scope" value="Bacteria"/>
</dbReference>
<comment type="catalytic activity">
    <reaction evidence="6">
        <text>(6S)-NADHX + ADP = AMP + phosphate + NADH + H(+)</text>
        <dbReference type="Rhea" id="RHEA:32223"/>
        <dbReference type="ChEBI" id="CHEBI:15378"/>
        <dbReference type="ChEBI" id="CHEBI:43474"/>
        <dbReference type="ChEBI" id="CHEBI:57945"/>
        <dbReference type="ChEBI" id="CHEBI:64074"/>
        <dbReference type="ChEBI" id="CHEBI:456215"/>
        <dbReference type="ChEBI" id="CHEBI:456216"/>
        <dbReference type="EC" id="4.2.1.136"/>
    </reaction>
</comment>
<feature type="binding site" evidence="6">
    <location>
        <position position="237"/>
    </location>
    <ligand>
        <name>(6S)-NADPHX</name>
        <dbReference type="ChEBI" id="CHEBI:64076"/>
    </ligand>
</feature>
<dbReference type="HOGENOM" id="CLU_024853_2_0_11"/>
<keyword evidence="3 6" id="KW-0521">NADP</keyword>
<comment type="similarity">
    <text evidence="6">Belongs to the NnrD/CARKD family.</text>
</comment>
<protein>
    <recommendedName>
        <fullName evidence="6">ADP-dependent (S)-NAD(P)H-hydrate dehydratase</fullName>
        <ecNumber evidence="6">4.2.1.136</ecNumber>
    </recommendedName>
    <alternativeName>
        <fullName evidence="6">ADP-dependent NAD(P)HX dehydratase</fullName>
    </alternativeName>
</protein>
<dbReference type="SUPFAM" id="SSF53613">
    <property type="entry name" value="Ribokinase-like"/>
    <property type="match status" value="1"/>
</dbReference>
<evidence type="ECO:0000256" key="2">
    <source>
        <dbReference type="ARBA" id="ARBA00022840"/>
    </source>
</evidence>
<comment type="function">
    <text evidence="6">Catalyzes the dehydration of the S-form of NAD(P)HX at the expense of ADP, which is converted to AMP. Together with NAD(P)HX epimerase, which catalyzes the epimerization of the S- and R-forms, the enzyme allows the repair of both epimers of NAD(P)HX, a damaged form of NAD(P)H that is a result of enzymatic or heat-dependent hydration.</text>
</comment>
<dbReference type="RefSeq" id="WP_007147436.1">
    <property type="nucleotide sequence ID" value="NZ_AKCI01000001.1"/>
</dbReference>
<keyword evidence="2 6" id="KW-0067">ATP-binding</keyword>
<evidence type="ECO:0000256" key="5">
    <source>
        <dbReference type="ARBA" id="ARBA00023239"/>
    </source>
</evidence>
<dbReference type="EMBL" id="AGZS01000001">
    <property type="protein sequence ID" value="EJD65604.1"/>
    <property type="molecule type" value="Genomic_DNA"/>
</dbReference>
<evidence type="ECO:0000256" key="4">
    <source>
        <dbReference type="ARBA" id="ARBA00023027"/>
    </source>
</evidence>
<dbReference type="GO" id="GO:0046496">
    <property type="term" value="P:nicotinamide nucleotide metabolic process"/>
    <property type="evidence" value="ECO:0007669"/>
    <property type="project" value="UniProtKB-UniRule"/>
</dbReference>
<reference evidence="8 9" key="1">
    <citation type="submission" date="2012-01" db="EMBL/GenBank/DDBJ databases">
        <title>The Genome Sequence of Scardovia wiggsiae F0424.</title>
        <authorList>
            <consortium name="The Broad Institute Genome Sequencing Platform"/>
            <person name="Earl A."/>
            <person name="Ward D."/>
            <person name="Feldgarden M."/>
            <person name="Gevers D."/>
            <person name="Izard J."/>
            <person name="Ganesan A."/>
            <person name="Baranova O.V."/>
            <person name="Blanton J.M."/>
            <person name="Tanner A.C."/>
            <person name="Mathney J."/>
            <person name="Dewhirst F.E."/>
            <person name="Young S.K."/>
            <person name="Zeng Q."/>
            <person name="Gargeya S."/>
            <person name="Fitzgerald M."/>
            <person name="Haas B."/>
            <person name="Abouelleil A."/>
            <person name="Alvarado L."/>
            <person name="Arachchi H.M."/>
            <person name="Berlin A."/>
            <person name="Chapman S.B."/>
            <person name="Gearin G."/>
            <person name="Goldberg J."/>
            <person name="Griggs A."/>
            <person name="Gujja S."/>
            <person name="Hansen M."/>
            <person name="Heiman D."/>
            <person name="Howarth C."/>
            <person name="Larimer J."/>
            <person name="Lui A."/>
            <person name="MacDonald P.J.P."/>
            <person name="McCowen C."/>
            <person name="Montmayeur A."/>
            <person name="Murphy C."/>
            <person name="Neiman D."/>
            <person name="Pearson M."/>
            <person name="Priest M."/>
            <person name="Roberts A."/>
            <person name="Saif S."/>
            <person name="Shea T."/>
            <person name="Sisk P."/>
            <person name="Stolte C."/>
            <person name="Sykes S."/>
            <person name="Wortman J."/>
            <person name="Nusbaum C."/>
            <person name="Birren B."/>
        </authorList>
    </citation>
    <scope>NUCLEOTIDE SEQUENCE [LARGE SCALE GENOMIC DNA]</scope>
    <source>
        <strain evidence="8 9">F0424</strain>
    </source>
</reference>
<dbReference type="InterPro" id="IPR017953">
    <property type="entry name" value="Carbohydrate_kinase_pred_CS"/>
</dbReference>
<evidence type="ECO:0000259" key="7">
    <source>
        <dbReference type="PROSITE" id="PS51383"/>
    </source>
</evidence>
<dbReference type="OrthoDB" id="9806925at2"/>
<evidence type="ECO:0000256" key="6">
    <source>
        <dbReference type="HAMAP-Rule" id="MF_01965"/>
    </source>
</evidence>
<dbReference type="GO" id="GO:0052856">
    <property type="term" value="F:NAD(P)HX epimerase activity"/>
    <property type="evidence" value="ECO:0007669"/>
    <property type="project" value="TreeGrafter"/>
</dbReference>
<dbReference type="GO" id="GO:0110051">
    <property type="term" value="P:metabolite repair"/>
    <property type="evidence" value="ECO:0007669"/>
    <property type="project" value="TreeGrafter"/>
</dbReference>
<feature type="binding site" evidence="6">
    <location>
        <position position="94"/>
    </location>
    <ligand>
        <name>(6S)-NADPHX</name>
        <dbReference type="ChEBI" id="CHEBI:64076"/>
    </ligand>
</feature>